<organism evidence="19 20">
    <name type="scientific">Gimesia chilikensis</name>
    <dbReference type="NCBI Taxonomy" id="2605989"/>
    <lineage>
        <taxon>Bacteria</taxon>
        <taxon>Pseudomonadati</taxon>
        <taxon>Planctomycetota</taxon>
        <taxon>Planctomycetia</taxon>
        <taxon>Planctomycetales</taxon>
        <taxon>Planctomycetaceae</taxon>
        <taxon>Gimesia</taxon>
    </lineage>
</organism>
<evidence type="ECO:0000256" key="6">
    <source>
        <dbReference type="ARBA" id="ARBA00021623"/>
    </source>
</evidence>
<evidence type="ECO:0000313" key="20">
    <source>
        <dbReference type="Proteomes" id="UP000320722"/>
    </source>
</evidence>
<dbReference type="FunFam" id="3.50.30.10:FF:000002">
    <property type="entry name" value="Phosphoenolpyruvate synthase"/>
    <property type="match status" value="1"/>
</dbReference>
<dbReference type="PANTHER" id="PTHR43030:SF1">
    <property type="entry name" value="PHOSPHOENOLPYRUVATE SYNTHASE"/>
    <property type="match status" value="1"/>
</dbReference>
<dbReference type="Proteomes" id="UP000320722">
    <property type="component" value="Chromosome"/>
</dbReference>
<evidence type="ECO:0000256" key="14">
    <source>
        <dbReference type="ARBA" id="ARBA00047700"/>
    </source>
</evidence>
<evidence type="ECO:0000256" key="8">
    <source>
        <dbReference type="ARBA" id="ARBA00022723"/>
    </source>
</evidence>
<dbReference type="PROSITE" id="PS00742">
    <property type="entry name" value="PEP_ENZYMES_2"/>
    <property type="match status" value="1"/>
</dbReference>
<keyword evidence="7 15" id="KW-0808">Transferase</keyword>
<dbReference type="InterPro" id="IPR040442">
    <property type="entry name" value="Pyrv_kinase-like_dom_sf"/>
</dbReference>
<evidence type="ECO:0000256" key="4">
    <source>
        <dbReference type="ARBA" id="ARBA00007837"/>
    </source>
</evidence>
<dbReference type="NCBIfam" id="TIGR01418">
    <property type="entry name" value="PEP_synth"/>
    <property type="match status" value="1"/>
</dbReference>
<feature type="domain" description="PEP-utilising enzyme C-terminal" evidence="18">
    <location>
        <begin position="486"/>
        <end position="795"/>
    </location>
</feature>
<keyword evidence="12 15" id="KW-0460">Magnesium</keyword>
<evidence type="ECO:0000256" key="2">
    <source>
        <dbReference type="ARBA" id="ARBA00002988"/>
    </source>
</evidence>
<dbReference type="FunFam" id="3.30.1490.20:FF:000010">
    <property type="entry name" value="Phosphoenolpyruvate synthase"/>
    <property type="match status" value="1"/>
</dbReference>
<evidence type="ECO:0000256" key="3">
    <source>
        <dbReference type="ARBA" id="ARBA00004742"/>
    </source>
</evidence>
<dbReference type="EC" id="2.7.9.2" evidence="5 15"/>
<reference evidence="19 20" key="1">
    <citation type="submission" date="2019-02" db="EMBL/GenBank/DDBJ databases">
        <title>Deep-cultivation of Planctomycetes and their phenomic and genomic characterization uncovers novel biology.</title>
        <authorList>
            <person name="Wiegand S."/>
            <person name="Jogler M."/>
            <person name="Boedeker C."/>
            <person name="Pinto D."/>
            <person name="Vollmers J."/>
            <person name="Rivas-Marin E."/>
            <person name="Kohn T."/>
            <person name="Peeters S.H."/>
            <person name="Heuer A."/>
            <person name="Rast P."/>
            <person name="Oberbeckmann S."/>
            <person name="Bunk B."/>
            <person name="Jeske O."/>
            <person name="Meyerdierks A."/>
            <person name="Storesund J.E."/>
            <person name="Kallscheuer N."/>
            <person name="Luecker S."/>
            <person name="Lage O.M."/>
            <person name="Pohl T."/>
            <person name="Merkel B.J."/>
            <person name="Hornburger P."/>
            <person name="Mueller R.-W."/>
            <person name="Bruemmer F."/>
            <person name="Labrenz M."/>
            <person name="Spormann A.M."/>
            <person name="Op den Camp H."/>
            <person name="Overmann J."/>
            <person name="Amann R."/>
            <person name="Jetten M.S.M."/>
            <person name="Mascher T."/>
            <person name="Medema M.H."/>
            <person name="Devos D.P."/>
            <person name="Kaster A.-K."/>
            <person name="Ovreas L."/>
            <person name="Rohde M."/>
            <person name="Galperin M.Y."/>
            <person name="Jogler C."/>
        </authorList>
    </citation>
    <scope>NUCLEOTIDE SEQUENCE [LARGE SCALE GENOMIC DNA]</scope>
    <source>
        <strain evidence="19 20">V6</strain>
    </source>
</reference>
<evidence type="ECO:0000313" key="19">
    <source>
        <dbReference type="EMBL" id="QDU04204.1"/>
    </source>
</evidence>
<dbReference type="InterPro" id="IPR000121">
    <property type="entry name" value="PEP_util_C"/>
</dbReference>
<keyword evidence="11 15" id="KW-0067">ATP-binding</keyword>
<evidence type="ECO:0000256" key="7">
    <source>
        <dbReference type="ARBA" id="ARBA00022679"/>
    </source>
</evidence>
<evidence type="ECO:0000256" key="15">
    <source>
        <dbReference type="PIRNR" id="PIRNR000854"/>
    </source>
</evidence>
<keyword evidence="10 15" id="KW-0418">Kinase</keyword>
<comment type="function">
    <text evidence="2 15">Catalyzes the phosphorylation of pyruvate to phosphoenolpyruvate.</text>
</comment>
<dbReference type="InterPro" id="IPR013815">
    <property type="entry name" value="ATP_grasp_subdomain_1"/>
</dbReference>
<dbReference type="InterPro" id="IPR023151">
    <property type="entry name" value="PEP_util_CS"/>
</dbReference>
<name>A0A517WG23_9PLAN</name>
<dbReference type="Gene3D" id="3.20.20.60">
    <property type="entry name" value="Phosphoenolpyruvate-binding domains"/>
    <property type="match status" value="1"/>
</dbReference>
<dbReference type="PIRSF" id="PIRSF000854">
    <property type="entry name" value="PEP_synthase"/>
    <property type="match status" value="1"/>
</dbReference>
<evidence type="ECO:0000259" key="16">
    <source>
        <dbReference type="Pfam" id="PF00391"/>
    </source>
</evidence>
<gene>
    <name evidence="19" type="primary">ppsA_2</name>
    <name evidence="19" type="ORF">V6x_39310</name>
</gene>
<dbReference type="Gene3D" id="3.30.470.20">
    <property type="entry name" value="ATP-grasp fold, B domain"/>
    <property type="match status" value="1"/>
</dbReference>
<dbReference type="FunFam" id="3.30.470.20:FF:000017">
    <property type="entry name" value="Phosphoenolpyruvate synthase"/>
    <property type="match status" value="1"/>
</dbReference>
<keyword evidence="19" id="KW-0670">Pyruvate</keyword>
<keyword evidence="8 15" id="KW-0479">Metal-binding</keyword>
<sequence>MAAQEPLVLWFEQIGIDDVSSVGGKNASLGEMYCNLSARGIAVPNGFATTAAAYRLFMSETGLDQKIREILDDLDTANISNLQSHGREVRQAILATEIPEGLRNEILQSYRKLSEDIEGGLDVAVRSSATAEDLPDASFAGQQESYLNVHGESSLLDTCRRCFASLFTDRAISYRTEKGFDHFNIALSIGIQRMVRSDESASGVMFSIDTETGFRQAILINAAYGLGENVVQGSVNPDEFYVFKPTLKEGFKPILKKTLGSKEFKLIYDTGGEKMTRNVPVDPIDRKRFAIDDEDILKLARWACLIEEHYSEVRGHFCPMDIEWAKDGLTDELFIVQARPETIHGGRELKVLKTFHLKEHGRVLSTGHSVGERIGHGVARVVESAENLDQVEEGDVLVTDRTDPDWEPIMKKASAIVTNRGGRTCHAAIISRELGVPAIVGAENATTAIPSGSMVTVSCAEGDTGQVYDSQLDYEVQEVDLSELKHPKTKVMMIVGNPNEAFHLSMLPSEGVGLARMEFIINSFIRIHPMALLEYDKLEDPILKSEIDRLTASYSDKPAFFVDTLAQGVGMIAGAFYPRDVIVRMSDFKTNEYANLIGGEKYEPQEENPMIGFRGASRYYHPRYRDAFGLECQAMRKVREEMGLKNMKLMIPFCRTVEEGRKVLEVMAEHGLKRGEDGLEIYIMCEIPSNVIQAEAFAEIFDGFSIGSNDLTQLTLGVDRDSEVVAHIFDERDPAVMDSLATAIQRVKASGRKIGICGQAPSDYPEIAAFLVKQGIDSISLNPDAVMKTVSRIVEVEAELDSQGSASQTRSDVTV</sequence>
<dbReference type="Gene3D" id="3.50.30.10">
    <property type="entry name" value="Phosphohistidine domain"/>
    <property type="match status" value="1"/>
</dbReference>
<comment type="cofactor">
    <cofactor evidence="1 15">
        <name>Mg(2+)</name>
        <dbReference type="ChEBI" id="CHEBI:18420"/>
    </cofactor>
</comment>
<comment type="similarity">
    <text evidence="4 15">Belongs to the PEP-utilizing enzyme family.</text>
</comment>
<dbReference type="InterPro" id="IPR018274">
    <property type="entry name" value="PEP_util_AS"/>
</dbReference>
<dbReference type="UniPathway" id="UPA00138"/>
<dbReference type="Pfam" id="PF02896">
    <property type="entry name" value="PEP-utilizers_C"/>
    <property type="match status" value="1"/>
</dbReference>
<evidence type="ECO:0000259" key="18">
    <source>
        <dbReference type="Pfam" id="PF02896"/>
    </source>
</evidence>
<evidence type="ECO:0000256" key="9">
    <source>
        <dbReference type="ARBA" id="ARBA00022741"/>
    </source>
</evidence>
<evidence type="ECO:0000259" key="17">
    <source>
        <dbReference type="Pfam" id="PF01326"/>
    </source>
</evidence>
<evidence type="ECO:0000256" key="1">
    <source>
        <dbReference type="ARBA" id="ARBA00001946"/>
    </source>
</evidence>
<dbReference type="SUPFAM" id="SSF52009">
    <property type="entry name" value="Phosphohistidine domain"/>
    <property type="match status" value="1"/>
</dbReference>
<dbReference type="AlphaFoldDB" id="A0A517WG23"/>
<dbReference type="PANTHER" id="PTHR43030">
    <property type="entry name" value="PHOSPHOENOLPYRUVATE SYNTHASE"/>
    <property type="match status" value="1"/>
</dbReference>
<evidence type="ECO:0000256" key="13">
    <source>
        <dbReference type="ARBA" id="ARBA00033470"/>
    </source>
</evidence>
<feature type="domain" description="PEP-utilising enzyme mobile" evidence="16">
    <location>
        <begin position="392"/>
        <end position="462"/>
    </location>
</feature>
<proteinExistence type="inferred from homology"/>
<dbReference type="InterPro" id="IPR002192">
    <property type="entry name" value="PPDK_AMP/ATP-bd"/>
</dbReference>
<dbReference type="SUPFAM" id="SSF51621">
    <property type="entry name" value="Phosphoenolpyruvate/pyruvate domain"/>
    <property type="match status" value="1"/>
</dbReference>
<dbReference type="RefSeq" id="WP_145041998.1">
    <property type="nucleotide sequence ID" value="NZ_CP036347.1"/>
</dbReference>
<protein>
    <recommendedName>
        <fullName evidence="6 15">Phosphoenolpyruvate synthase</fullName>
        <shortName evidence="15">PEP synthase</shortName>
        <ecNumber evidence="5 15">2.7.9.2</ecNumber>
    </recommendedName>
    <alternativeName>
        <fullName evidence="13 15">Pyruvate, water dikinase</fullName>
    </alternativeName>
</protein>
<dbReference type="GO" id="GO:0008986">
    <property type="term" value="F:pyruvate, water dikinase activity"/>
    <property type="evidence" value="ECO:0007669"/>
    <property type="project" value="UniProtKB-EC"/>
</dbReference>
<dbReference type="Pfam" id="PF01326">
    <property type="entry name" value="PPDK_N"/>
    <property type="match status" value="1"/>
</dbReference>
<evidence type="ECO:0000256" key="12">
    <source>
        <dbReference type="ARBA" id="ARBA00022842"/>
    </source>
</evidence>
<dbReference type="InterPro" id="IPR015813">
    <property type="entry name" value="Pyrv/PenolPyrv_kinase-like_dom"/>
</dbReference>
<dbReference type="PROSITE" id="PS00370">
    <property type="entry name" value="PEP_ENZYMES_PHOS_SITE"/>
    <property type="match status" value="1"/>
</dbReference>
<keyword evidence="9 15" id="KW-0547">Nucleotide-binding</keyword>
<evidence type="ECO:0000256" key="5">
    <source>
        <dbReference type="ARBA" id="ARBA00011996"/>
    </source>
</evidence>
<comment type="pathway">
    <text evidence="3 15">Carbohydrate biosynthesis; gluconeogenesis.</text>
</comment>
<dbReference type="NCBIfam" id="NF005057">
    <property type="entry name" value="PRK06464.1"/>
    <property type="match status" value="1"/>
</dbReference>
<dbReference type="PRINTS" id="PR01736">
    <property type="entry name" value="PHPHTRNFRASE"/>
</dbReference>
<dbReference type="InterPro" id="IPR006319">
    <property type="entry name" value="PEP_synth"/>
</dbReference>
<dbReference type="EMBL" id="CP036347">
    <property type="protein sequence ID" value="QDU04204.1"/>
    <property type="molecule type" value="Genomic_DNA"/>
</dbReference>
<dbReference type="GO" id="GO:0006094">
    <property type="term" value="P:gluconeogenesis"/>
    <property type="evidence" value="ECO:0007669"/>
    <property type="project" value="UniProtKB-UniPathway"/>
</dbReference>
<dbReference type="Gene3D" id="3.30.1490.20">
    <property type="entry name" value="ATP-grasp fold, A domain"/>
    <property type="match status" value="1"/>
</dbReference>
<evidence type="ECO:0000256" key="11">
    <source>
        <dbReference type="ARBA" id="ARBA00022840"/>
    </source>
</evidence>
<evidence type="ECO:0000256" key="10">
    <source>
        <dbReference type="ARBA" id="ARBA00022777"/>
    </source>
</evidence>
<comment type="catalytic activity">
    <reaction evidence="14 15">
        <text>pyruvate + ATP + H2O = phosphoenolpyruvate + AMP + phosphate + 2 H(+)</text>
        <dbReference type="Rhea" id="RHEA:11364"/>
        <dbReference type="ChEBI" id="CHEBI:15361"/>
        <dbReference type="ChEBI" id="CHEBI:15377"/>
        <dbReference type="ChEBI" id="CHEBI:15378"/>
        <dbReference type="ChEBI" id="CHEBI:30616"/>
        <dbReference type="ChEBI" id="CHEBI:43474"/>
        <dbReference type="ChEBI" id="CHEBI:58702"/>
        <dbReference type="ChEBI" id="CHEBI:456215"/>
        <dbReference type="EC" id="2.7.9.2"/>
    </reaction>
</comment>
<dbReference type="Pfam" id="PF00391">
    <property type="entry name" value="PEP-utilizers"/>
    <property type="match status" value="1"/>
</dbReference>
<feature type="domain" description="Pyruvate phosphate dikinase AMP/ATP-binding" evidence="17">
    <location>
        <begin position="20"/>
        <end position="348"/>
    </location>
</feature>
<dbReference type="InterPro" id="IPR036637">
    <property type="entry name" value="Phosphohistidine_dom_sf"/>
</dbReference>
<dbReference type="InterPro" id="IPR008279">
    <property type="entry name" value="PEP-util_enz_mobile_dom"/>
</dbReference>
<accession>A0A517WG23</accession>
<dbReference type="GO" id="GO:0005524">
    <property type="term" value="F:ATP binding"/>
    <property type="evidence" value="ECO:0007669"/>
    <property type="project" value="UniProtKB-KW"/>
</dbReference>
<dbReference type="SUPFAM" id="SSF56059">
    <property type="entry name" value="Glutathione synthetase ATP-binding domain-like"/>
    <property type="match status" value="1"/>
</dbReference>
<dbReference type="GO" id="GO:0046872">
    <property type="term" value="F:metal ion binding"/>
    <property type="evidence" value="ECO:0007669"/>
    <property type="project" value="UniProtKB-KW"/>
</dbReference>